<keyword evidence="3" id="KW-1185">Reference proteome</keyword>
<evidence type="ECO:0008006" key="4">
    <source>
        <dbReference type="Google" id="ProtNLM"/>
    </source>
</evidence>
<name>A0ABP5XGH9_9ACTN</name>
<dbReference type="Proteomes" id="UP001500460">
    <property type="component" value="Unassembled WGS sequence"/>
</dbReference>
<proteinExistence type="predicted"/>
<evidence type="ECO:0000313" key="3">
    <source>
        <dbReference type="Proteomes" id="UP001500460"/>
    </source>
</evidence>
<feature type="compositionally biased region" description="Low complexity" evidence="1">
    <location>
        <begin position="78"/>
        <end position="87"/>
    </location>
</feature>
<feature type="compositionally biased region" description="Basic and acidic residues" evidence="1">
    <location>
        <begin position="94"/>
        <end position="104"/>
    </location>
</feature>
<dbReference type="EMBL" id="BAAATK010000051">
    <property type="protein sequence ID" value="GAA2455325.1"/>
    <property type="molecule type" value="Genomic_DNA"/>
</dbReference>
<evidence type="ECO:0000256" key="1">
    <source>
        <dbReference type="SAM" id="MobiDB-lite"/>
    </source>
</evidence>
<sequence>MEDLPAEAAVPRPGTRPAPRAKARPCDASAAGGEASAGGQRPQPLDPLAPGETAGRTDALPESTGSVAYRRGGHRVPARAAVRPPAGRGRRAIRRSDGPAERRPAQLPVDAAEPVCPARSRRLRSTPAGRSTWTTTPPPPSTRGSPRRWRRT</sequence>
<accession>A0ABP5XGH9</accession>
<comment type="caution">
    <text evidence="2">The sequence shown here is derived from an EMBL/GenBank/DDBJ whole genome shotgun (WGS) entry which is preliminary data.</text>
</comment>
<protein>
    <recommendedName>
        <fullName evidence="4">Secreted protein</fullName>
    </recommendedName>
</protein>
<feature type="compositionally biased region" description="Low complexity" evidence="1">
    <location>
        <begin position="28"/>
        <end position="39"/>
    </location>
</feature>
<gene>
    <name evidence="2" type="ORF">GCM10010421_55660</name>
</gene>
<reference evidence="3" key="1">
    <citation type="journal article" date="2019" name="Int. J. Syst. Evol. Microbiol.">
        <title>The Global Catalogue of Microorganisms (GCM) 10K type strain sequencing project: providing services to taxonomists for standard genome sequencing and annotation.</title>
        <authorList>
            <consortium name="The Broad Institute Genomics Platform"/>
            <consortium name="The Broad Institute Genome Sequencing Center for Infectious Disease"/>
            <person name="Wu L."/>
            <person name="Ma J."/>
        </authorList>
    </citation>
    <scope>NUCLEOTIDE SEQUENCE [LARGE SCALE GENOMIC DNA]</scope>
    <source>
        <strain evidence="3">JCM 6922</strain>
    </source>
</reference>
<organism evidence="2 3">
    <name type="scientific">Streptomyces glaucus</name>
    <dbReference type="NCBI Taxonomy" id="284029"/>
    <lineage>
        <taxon>Bacteria</taxon>
        <taxon>Bacillati</taxon>
        <taxon>Actinomycetota</taxon>
        <taxon>Actinomycetes</taxon>
        <taxon>Kitasatosporales</taxon>
        <taxon>Streptomycetaceae</taxon>
        <taxon>Streptomyces</taxon>
    </lineage>
</organism>
<evidence type="ECO:0000313" key="2">
    <source>
        <dbReference type="EMBL" id="GAA2455325.1"/>
    </source>
</evidence>
<feature type="region of interest" description="Disordered" evidence="1">
    <location>
        <begin position="1"/>
        <end position="152"/>
    </location>
</feature>